<name>A0A2A4YYZ7_9PROT</name>
<evidence type="ECO:0000256" key="5">
    <source>
        <dbReference type="ARBA" id="ARBA00022989"/>
    </source>
</evidence>
<evidence type="ECO:0000256" key="3">
    <source>
        <dbReference type="ARBA" id="ARBA00022475"/>
    </source>
</evidence>
<reference key="1">
    <citation type="submission" date="2017-08" db="EMBL/GenBank/DDBJ databases">
        <title>A dynamic microbial community with high functional redundancy inhabits the cold, oxic subseafloor aquifer.</title>
        <authorList>
            <person name="Tully B.J."/>
            <person name="Wheat C.G."/>
            <person name="Glazer B.T."/>
            <person name="Huber J.A."/>
        </authorList>
    </citation>
    <scope>NUCLEOTIDE SEQUENCE [LARGE SCALE GENOMIC DNA]</scope>
</reference>
<feature type="transmembrane region" description="Helical" evidence="7">
    <location>
        <begin position="37"/>
        <end position="55"/>
    </location>
</feature>
<comment type="caution">
    <text evidence="8">The sequence shown here is derived from an EMBL/GenBank/DDBJ whole genome shotgun (WGS) entry which is preliminary data.</text>
</comment>
<keyword evidence="5 7" id="KW-1133">Transmembrane helix</keyword>
<dbReference type="EMBL" id="NVUS01000015">
    <property type="protein sequence ID" value="PCI99535.1"/>
    <property type="molecule type" value="Genomic_DNA"/>
</dbReference>
<dbReference type="GO" id="GO:0005886">
    <property type="term" value="C:plasma membrane"/>
    <property type="evidence" value="ECO:0007669"/>
    <property type="project" value="UniProtKB-SubCell"/>
</dbReference>
<accession>A0A2A4YYZ7</accession>
<comment type="subcellular location">
    <subcellularLocation>
        <location evidence="1">Cell membrane</location>
        <topology evidence="1">Multi-pass membrane protein</topology>
    </subcellularLocation>
</comment>
<dbReference type="AlphaFoldDB" id="A0A2A4YYZ7"/>
<evidence type="ECO:0000313" key="8">
    <source>
        <dbReference type="EMBL" id="PCI99535.1"/>
    </source>
</evidence>
<organism evidence="8">
    <name type="scientific">OCS116 cluster bacterium</name>
    <dbReference type="NCBI Taxonomy" id="2030921"/>
    <lineage>
        <taxon>Bacteria</taxon>
        <taxon>Pseudomonadati</taxon>
        <taxon>Pseudomonadota</taxon>
        <taxon>Alphaproteobacteria</taxon>
        <taxon>OCS116 cluster</taxon>
    </lineage>
</organism>
<evidence type="ECO:0000256" key="4">
    <source>
        <dbReference type="ARBA" id="ARBA00022692"/>
    </source>
</evidence>
<dbReference type="InterPro" id="IPR005524">
    <property type="entry name" value="DUF318"/>
</dbReference>
<evidence type="ECO:0000256" key="2">
    <source>
        <dbReference type="ARBA" id="ARBA00006386"/>
    </source>
</evidence>
<comment type="similarity">
    <text evidence="2">Belongs to the UPF0718 family.</text>
</comment>
<feature type="transmembrane region" description="Helical" evidence="7">
    <location>
        <begin position="76"/>
        <end position="98"/>
    </location>
</feature>
<feature type="transmembrane region" description="Helical" evidence="7">
    <location>
        <begin position="104"/>
        <end position="126"/>
    </location>
</feature>
<keyword evidence="6 7" id="KW-0472">Membrane</keyword>
<gene>
    <name evidence="8" type="ORF">COB13_11515</name>
</gene>
<evidence type="ECO:0000256" key="1">
    <source>
        <dbReference type="ARBA" id="ARBA00004651"/>
    </source>
</evidence>
<keyword evidence="3" id="KW-1003">Cell membrane</keyword>
<reference evidence="8" key="2">
    <citation type="journal article" date="2018" name="ISME J.">
        <title>A dynamic microbial community with high functional redundancy inhabits the cold, oxic subseafloor aquifer.</title>
        <authorList>
            <person name="Tully B.J."/>
            <person name="Wheat C.G."/>
            <person name="Glazer B.T."/>
            <person name="Huber J.A."/>
        </authorList>
    </citation>
    <scope>NUCLEOTIDE SEQUENCE</scope>
    <source>
        <strain evidence="8">NORP83</strain>
    </source>
</reference>
<feature type="transmembrane region" description="Helical" evidence="7">
    <location>
        <begin position="138"/>
        <end position="160"/>
    </location>
</feature>
<sequence>MKLTAIVFVILLTGVIFYAWMQGAETFTLAWKNSAKQLMGFAPILIMAVILAAFAETLMPQSFIENWLSDDSGFKGILLAWGAGIITPGAGIVGMPLVASLYKAGAGLPVIMTYLTSLATLSFIKMPIEAGFYGWKITFIRVGVSLLLPLIAGGLTHLYLTVNKLQ</sequence>
<evidence type="ECO:0000256" key="6">
    <source>
        <dbReference type="ARBA" id="ARBA00023136"/>
    </source>
</evidence>
<dbReference type="Pfam" id="PF03773">
    <property type="entry name" value="ArsP_1"/>
    <property type="match status" value="1"/>
</dbReference>
<evidence type="ECO:0008006" key="9">
    <source>
        <dbReference type="Google" id="ProtNLM"/>
    </source>
</evidence>
<keyword evidence="4 7" id="KW-0812">Transmembrane</keyword>
<protein>
    <recommendedName>
        <fullName evidence="9">Permease</fullName>
    </recommendedName>
</protein>
<proteinExistence type="inferred from homology"/>
<evidence type="ECO:0000256" key="7">
    <source>
        <dbReference type="SAM" id="Phobius"/>
    </source>
</evidence>